<proteinExistence type="predicted"/>
<protein>
    <recommendedName>
        <fullName evidence="3">Leucine-rich repeat domain-containing protein</fullName>
    </recommendedName>
</protein>
<organism evidence="1 2">
    <name type="scientific">Mucilaginibacter gossypii</name>
    <dbReference type="NCBI Taxonomy" id="551996"/>
    <lineage>
        <taxon>Bacteria</taxon>
        <taxon>Pseudomonadati</taxon>
        <taxon>Bacteroidota</taxon>
        <taxon>Sphingobacteriia</taxon>
        <taxon>Sphingobacteriales</taxon>
        <taxon>Sphingobacteriaceae</taxon>
        <taxon>Mucilaginibacter</taxon>
    </lineage>
</organism>
<dbReference type="Proteomes" id="UP000199705">
    <property type="component" value="Unassembled WGS sequence"/>
</dbReference>
<dbReference type="EMBL" id="FNCG01000001">
    <property type="protein sequence ID" value="SDF72413.1"/>
    <property type="molecule type" value="Genomic_DNA"/>
</dbReference>
<reference evidence="2" key="1">
    <citation type="submission" date="2016-10" db="EMBL/GenBank/DDBJ databases">
        <authorList>
            <person name="Varghese N."/>
            <person name="Submissions S."/>
        </authorList>
    </citation>
    <scope>NUCLEOTIDE SEQUENCE [LARGE SCALE GENOMIC DNA]</scope>
    <source>
        <strain evidence="2">Gh-67</strain>
    </source>
</reference>
<sequence length="212" mass="24339">MYILDTKTKALNLDYLSSYKNLDYLIVAGHTKNIEAIGSLKRLEHLNLNGISKVPLSFVNELPVLHTLNIILGGRDNINEIEGNNIENLNLTWIRGLNDLENINRFHKLKTLLVQDHIRLPKIHFGKEFTNLTDIKVLNCKTLGSLTGIENLPELHQLRVYRTDIDFEKFIQQPLPLKLKILAFYTAKNKVDAQLKSRLKELGYIDGLDRNS</sequence>
<evidence type="ECO:0000313" key="2">
    <source>
        <dbReference type="Proteomes" id="UP000199705"/>
    </source>
</evidence>
<gene>
    <name evidence="1" type="ORF">SAMN05192573_101220</name>
</gene>
<dbReference type="Gene3D" id="3.80.10.10">
    <property type="entry name" value="Ribonuclease Inhibitor"/>
    <property type="match status" value="1"/>
</dbReference>
<evidence type="ECO:0000313" key="1">
    <source>
        <dbReference type="EMBL" id="SDF72413.1"/>
    </source>
</evidence>
<keyword evidence="2" id="KW-1185">Reference proteome</keyword>
<name>A0A1G7NEF5_9SPHI</name>
<dbReference type="SUPFAM" id="SSF52058">
    <property type="entry name" value="L domain-like"/>
    <property type="match status" value="1"/>
</dbReference>
<dbReference type="AlphaFoldDB" id="A0A1G7NEF5"/>
<dbReference type="InterPro" id="IPR032675">
    <property type="entry name" value="LRR_dom_sf"/>
</dbReference>
<evidence type="ECO:0008006" key="3">
    <source>
        <dbReference type="Google" id="ProtNLM"/>
    </source>
</evidence>
<accession>A0A1G7NEF5</accession>